<evidence type="ECO:0008006" key="3">
    <source>
        <dbReference type="Google" id="ProtNLM"/>
    </source>
</evidence>
<dbReference type="Proteomes" id="UP001458946">
    <property type="component" value="Unassembled WGS sequence"/>
</dbReference>
<dbReference type="Gene3D" id="2.170.120.40">
    <property type="entry name" value="YbbR-like domain"/>
    <property type="match status" value="1"/>
</dbReference>
<proteinExistence type="predicted"/>
<comment type="caution">
    <text evidence="1">The sequence shown here is derived from an EMBL/GenBank/DDBJ whole genome shotgun (WGS) entry which is preliminary data.</text>
</comment>
<sequence>MSAAGRWLWPEQARRWLRPAYAWRRFRHNIWPKLLALAVALVLWFVTTADRRANVEQGFDVPITVRDTTGGNERRAISNLNPDTLRVTLSGRPERLRELRGTNIEAVVDVTGLPEGGFNRPVLVTVPSDTALVRKTPERVQGFVDAQLSRTLPITVAVATPPENSLPRYSVNPAEATVSGPSRVISGVSRLIVSPVSLAAGEESEVRLLALSAAGVPVDNVEISPVSVTLHRLDSGDVPVKALRVVLSDPPKTLKVTASSVQPSTVRVVAAPDLLSRLREVQGVVQYRAGTYTAPVKLTLPAGVQALDEVSVRLSVQEVKAAPPKR</sequence>
<keyword evidence="2" id="KW-1185">Reference proteome</keyword>
<reference evidence="1 2" key="1">
    <citation type="submission" date="2024-02" db="EMBL/GenBank/DDBJ databases">
        <title>Deinococcus xinjiangensis NBRC 107630.</title>
        <authorList>
            <person name="Ichikawa N."/>
            <person name="Katano-Makiyama Y."/>
            <person name="Hidaka K."/>
        </authorList>
    </citation>
    <scope>NUCLEOTIDE SEQUENCE [LARGE SCALE GENOMIC DNA]</scope>
    <source>
        <strain evidence="1 2">NBRC 107630</strain>
    </source>
</reference>
<organism evidence="1 2">
    <name type="scientific">Deinococcus xinjiangensis</name>
    <dbReference type="NCBI Taxonomy" id="457454"/>
    <lineage>
        <taxon>Bacteria</taxon>
        <taxon>Thermotogati</taxon>
        <taxon>Deinococcota</taxon>
        <taxon>Deinococci</taxon>
        <taxon>Deinococcales</taxon>
        <taxon>Deinococcaceae</taxon>
        <taxon>Deinococcus</taxon>
    </lineage>
</organism>
<dbReference type="EMBL" id="BAABRN010000026">
    <property type="protein sequence ID" value="GAA5502617.1"/>
    <property type="molecule type" value="Genomic_DNA"/>
</dbReference>
<accession>A0ABP9VBI7</accession>
<dbReference type="PANTHER" id="PTHR37804">
    <property type="entry name" value="CDAA REGULATORY PROTEIN CDAR"/>
    <property type="match status" value="1"/>
</dbReference>
<gene>
    <name evidence="1" type="ORF">Dxin01_02361</name>
</gene>
<dbReference type="InterPro" id="IPR012505">
    <property type="entry name" value="YbbR"/>
</dbReference>
<dbReference type="RefSeq" id="WP_353542584.1">
    <property type="nucleotide sequence ID" value="NZ_BAABRN010000026.1"/>
</dbReference>
<name>A0ABP9VBI7_9DEIO</name>
<evidence type="ECO:0000313" key="2">
    <source>
        <dbReference type="Proteomes" id="UP001458946"/>
    </source>
</evidence>
<dbReference type="PANTHER" id="PTHR37804:SF1">
    <property type="entry name" value="CDAA REGULATORY PROTEIN CDAR"/>
    <property type="match status" value="1"/>
</dbReference>
<dbReference type="InterPro" id="IPR053154">
    <property type="entry name" value="c-di-AMP_regulator"/>
</dbReference>
<dbReference type="Pfam" id="PF07949">
    <property type="entry name" value="YbbR"/>
    <property type="match status" value="1"/>
</dbReference>
<dbReference type="Gene3D" id="2.170.120.30">
    <property type="match status" value="1"/>
</dbReference>
<evidence type="ECO:0000313" key="1">
    <source>
        <dbReference type="EMBL" id="GAA5502617.1"/>
    </source>
</evidence>
<protein>
    <recommendedName>
        <fullName evidence="3">YbbR family protein</fullName>
    </recommendedName>
</protein>